<dbReference type="EMBL" id="CP111028">
    <property type="protein sequence ID" value="WAR31742.1"/>
    <property type="molecule type" value="Genomic_DNA"/>
</dbReference>
<evidence type="ECO:0000256" key="9">
    <source>
        <dbReference type="ARBA" id="ARBA00023242"/>
    </source>
</evidence>
<sequence length="194" mass="22348">MLERTPSSSSIEEEKEQKEPLVFEDSSHTRNVLNQLREMHKRGQFCDAKLLVGEHEVGIHRAVLASSSSYFFKLFEAQDDEERLTIKMYKLKDISWDSFKPLLDFIYTGRLEVVEDQVKAVYNLAQDLRVHAATQACAQHLITCLTPDNCLGIRCFAADDHFRETVSKYIDANIRDVTNSKKFYGLKKISLEIV</sequence>
<evidence type="ECO:0000256" key="5">
    <source>
        <dbReference type="ARBA" id="ARBA00022833"/>
    </source>
</evidence>
<keyword evidence="6" id="KW-0805">Transcription regulation</keyword>
<dbReference type="Proteomes" id="UP001164746">
    <property type="component" value="Chromosome 17"/>
</dbReference>
<feature type="region of interest" description="Disordered" evidence="10">
    <location>
        <begin position="1"/>
        <end position="21"/>
    </location>
</feature>
<name>A0ABY7GCV8_MYAAR</name>
<keyword evidence="13" id="KW-1185">Reference proteome</keyword>
<evidence type="ECO:0000256" key="8">
    <source>
        <dbReference type="ARBA" id="ARBA00023163"/>
    </source>
</evidence>
<evidence type="ECO:0000313" key="13">
    <source>
        <dbReference type="Proteomes" id="UP001164746"/>
    </source>
</evidence>
<evidence type="ECO:0000256" key="4">
    <source>
        <dbReference type="ARBA" id="ARBA00022771"/>
    </source>
</evidence>
<dbReference type="Pfam" id="PF00651">
    <property type="entry name" value="BTB"/>
    <property type="match status" value="1"/>
</dbReference>
<dbReference type="SMART" id="SM00225">
    <property type="entry name" value="BTB"/>
    <property type="match status" value="1"/>
</dbReference>
<evidence type="ECO:0000313" key="12">
    <source>
        <dbReference type="EMBL" id="WAR31742.1"/>
    </source>
</evidence>
<organism evidence="12 13">
    <name type="scientific">Mya arenaria</name>
    <name type="common">Soft-shell clam</name>
    <dbReference type="NCBI Taxonomy" id="6604"/>
    <lineage>
        <taxon>Eukaryota</taxon>
        <taxon>Metazoa</taxon>
        <taxon>Spiralia</taxon>
        <taxon>Lophotrochozoa</taxon>
        <taxon>Mollusca</taxon>
        <taxon>Bivalvia</taxon>
        <taxon>Autobranchia</taxon>
        <taxon>Heteroconchia</taxon>
        <taxon>Euheterodonta</taxon>
        <taxon>Imparidentia</taxon>
        <taxon>Neoheterodontei</taxon>
        <taxon>Myida</taxon>
        <taxon>Myoidea</taxon>
        <taxon>Myidae</taxon>
        <taxon>Mya</taxon>
    </lineage>
</organism>
<dbReference type="PANTHER" id="PTHR46105:SF5">
    <property type="entry name" value="ZINC FINGER AND BTB DOMAIN-CONTAINING PROTEIN 44 ISOFORM X1"/>
    <property type="match status" value="1"/>
</dbReference>
<reference evidence="12" key="1">
    <citation type="submission" date="2022-11" db="EMBL/GenBank/DDBJ databases">
        <title>Centuries of genome instability and evolution in soft-shell clam transmissible cancer (bioRxiv).</title>
        <authorList>
            <person name="Hart S.F.M."/>
            <person name="Yonemitsu M.A."/>
            <person name="Giersch R.M."/>
            <person name="Beal B.F."/>
            <person name="Arriagada G."/>
            <person name="Davis B.W."/>
            <person name="Ostrander E.A."/>
            <person name="Goff S.P."/>
            <person name="Metzger M.J."/>
        </authorList>
    </citation>
    <scope>NUCLEOTIDE SEQUENCE</scope>
    <source>
        <strain evidence="12">MELC-2E11</strain>
        <tissue evidence="12">Siphon/mantle</tissue>
    </source>
</reference>
<evidence type="ECO:0000256" key="2">
    <source>
        <dbReference type="ARBA" id="ARBA00022723"/>
    </source>
</evidence>
<keyword evidence="8" id="KW-0804">Transcription</keyword>
<keyword evidence="5" id="KW-0862">Zinc</keyword>
<dbReference type="PANTHER" id="PTHR46105">
    <property type="entry name" value="AGAP004733-PA"/>
    <property type="match status" value="1"/>
</dbReference>
<evidence type="ECO:0000256" key="10">
    <source>
        <dbReference type="SAM" id="MobiDB-lite"/>
    </source>
</evidence>
<dbReference type="Gene3D" id="3.30.710.10">
    <property type="entry name" value="Potassium Channel Kv1.1, Chain A"/>
    <property type="match status" value="1"/>
</dbReference>
<evidence type="ECO:0000256" key="3">
    <source>
        <dbReference type="ARBA" id="ARBA00022737"/>
    </source>
</evidence>
<feature type="non-terminal residue" evidence="12">
    <location>
        <position position="1"/>
    </location>
</feature>
<evidence type="ECO:0000256" key="6">
    <source>
        <dbReference type="ARBA" id="ARBA00023015"/>
    </source>
</evidence>
<keyword evidence="9" id="KW-0539">Nucleus</keyword>
<dbReference type="SUPFAM" id="SSF54695">
    <property type="entry name" value="POZ domain"/>
    <property type="match status" value="1"/>
</dbReference>
<comment type="subcellular location">
    <subcellularLocation>
        <location evidence="1">Nucleus</location>
    </subcellularLocation>
</comment>
<gene>
    <name evidence="12" type="ORF">MAR_034284</name>
</gene>
<evidence type="ECO:0000256" key="7">
    <source>
        <dbReference type="ARBA" id="ARBA00023125"/>
    </source>
</evidence>
<evidence type="ECO:0000256" key="1">
    <source>
        <dbReference type="ARBA" id="ARBA00004123"/>
    </source>
</evidence>
<accession>A0ABY7GCV8</accession>
<keyword evidence="4" id="KW-0863">Zinc-finger</keyword>
<feature type="domain" description="BTB" evidence="11">
    <location>
        <begin position="46"/>
        <end position="145"/>
    </location>
</feature>
<keyword evidence="7" id="KW-0238">DNA-binding</keyword>
<keyword evidence="2" id="KW-0479">Metal-binding</keyword>
<keyword evidence="3" id="KW-0677">Repeat</keyword>
<dbReference type="InterPro" id="IPR050457">
    <property type="entry name" value="ZnFinger_BTB_dom_contain"/>
</dbReference>
<dbReference type="InterPro" id="IPR011333">
    <property type="entry name" value="SKP1/BTB/POZ_sf"/>
</dbReference>
<dbReference type="InterPro" id="IPR000210">
    <property type="entry name" value="BTB/POZ_dom"/>
</dbReference>
<protein>
    <submittedName>
        <fullName evidence="12">NS1BB-like protein</fullName>
    </submittedName>
</protein>
<evidence type="ECO:0000259" key="11">
    <source>
        <dbReference type="SMART" id="SM00225"/>
    </source>
</evidence>
<proteinExistence type="predicted"/>